<dbReference type="GeneID" id="28815548"/>
<dbReference type="RefSeq" id="XP_018066710.1">
    <property type="nucleotide sequence ID" value="XM_018205822.1"/>
</dbReference>
<dbReference type="EMBL" id="KQ947424">
    <property type="protein sequence ID" value="KUJ12355.1"/>
    <property type="molecule type" value="Genomic_DNA"/>
</dbReference>
<dbReference type="InParanoid" id="A0A194WWN2"/>
<organism evidence="2 3">
    <name type="scientific">Mollisia scopiformis</name>
    <name type="common">Conifer needle endophyte fungus</name>
    <name type="synonym">Phialocephala scopiformis</name>
    <dbReference type="NCBI Taxonomy" id="149040"/>
    <lineage>
        <taxon>Eukaryota</taxon>
        <taxon>Fungi</taxon>
        <taxon>Dikarya</taxon>
        <taxon>Ascomycota</taxon>
        <taxon>Pezizomycotina</taxon>
        <taxon>Leotiomycetes</taxon>
        <taxon>Helotiales</taxon>
        <taxon>Mollisiaceae</taxon>
        <taxon>Mollisia</taxon>
    </lineage>
</organism>
<feature type="compositionally biased region" description="Polar residues" evidence="1">
    <location>
        <begin position="1"/>
        <end position="10"/>
    </location>
</feature>
<dbReference type="Proteomes" id="UP000070700">
    <property type="component" value="Unassembled WGS sequence"/>
</dbReference>
<gene>
    <name evidence="2" type="ORF">LY89DRAFT_206162</name>
</gene>
<keyword evidence="3" id="KW-1185">Reference proteome</keyword>
<evidence type="ECO:0000256" key="1">
    <source>
        <dbReference type="SAM" id="MobiDB-lite"/>
    </source>
</evidence>
<evidence type="ECO:0000313" key="3">
    <source>
        <dbReference type="Proteomes" id="UP000070700"/>
    </source>
</evidence>
<accession>A0A194WWN2</accession>
<reference evidence="2 3" key="1">
    <citation type="submission" date="2015-10" db="EMBL/GenBank/DDBJ databases">
        <title>Full genome of DAOMC 229536 Phialocephala scopiformis, a fungal endophyte of spruce producing the potent anti-insectan compound rugulosin.</title>
        <authorList>
            <consortium name="DOE Joint Genome Institute"/>
            <person name="Walker A.K."/>
            <person name="Frasz S.L."/>
            <person name="Seifert K.A."/>
            <person name="Miller J.D."/>
            <person name="Mondo S.J."/>
            <person name="Labutti K."/>
            <person name="Lipzen A."/>
            <person name="Dockter R."/>
            <person name="Kennedy M."/>
            <person name="Grigoriev I.V."/>
            <person name="Spatafora J.W."/>
        </authorList>
    </citation>
    <scope>NUCLEOTIDE SEQUENCE [LARGE SCALE GENOMIC DNA]</scope>
    <source>
        <strain evidence="2 3">CBS 120377</strain>
    </source>
</reference>
<dbReference type="KEGG" id="psco:LY89DRAFT_206162"/>
<protein>
    <submittedName>
        <fullName evidence="2">Uncharacterized protein</fullName>
    </submittedName>
</protein>
<name>A0A194WWN2_MOLSC</name>
<proteinExistence type="predicted"/>
<feature type="region of interest" description="Disordered" evidence="1">
    <location>
        <begin position="1"/>
        <end position="21"/>
    </location>
</feature>
<evidence type="ECO:0000313" key="2">
    <source>
        <dbReference type="EMBL" id="KUJ12355.1"/>
    </source>
</evidence>
<dbReference type="AlphaFoldDB" id="A0A194WWN2"/>
<sequence length="394" mass="43951">MAITSITTVHDGSDKDNTLHGDNLAVRHGTPSLAAVHFNMGESSIPLDPPTFERPESSDIIEGSSKGHLSIENHEDTQHSILEAQLGAYVDPSELLLKMVVERNEQVHTSAEIEPGQHNAAFRALRRSKACASLSGDAPKSPQAISALDRARQLTLTGEPSEVARLYLKAIYETVAQGHSSNDEWNECLTNLSALLRHPTLNKRETRIMMNSEFKLMETQSLQPASAFLIKQSFPDRLRCVWKTFEDHSPSGRCRWSEPANDVAEWIIQAFSKARRWRARLELAKVLSAEASDKDGQGEHQLLLSLCESLIQWKGLCDEQDHACREHIAKIFSEQAIVKYLTKVLPRLDILHKGPAAALHPWRPTYLIASLACHCFSKGGLGQRPSKQIQEIPR</sequence>